<proteinExistence type="predicted"/>
<sequence length="72" mass="8149">MKHKHICQACNGTGSEGTEERRVRDAMDYGWEWIEVDTICSECGGRGWYYRKCKCVIKPMDRSNCRSVGGGG</sequence>
<name>A0A6M3Y6R7_9ZZZZ</name>
<dbReference type="EMBL" id="MT145170">
    <property type="protein sequence ID" value="QJI04336.1"/>
    <property type="molecule type" value="Genomic_DNA"/>
</dbReference>
<organism evidence="1">
    <name type="scientific">viral metagenome</name>
    <dbReference type="NCBI Taxonomy" id="1070528"/>
    <lineage>
        <taxon>unclassified sequences</taxon>
        <taxon>metagenomes</taxon>
        <taxon>organismal metagenomes</taxon>
    </lineage>
</organism>
<reference evidence="1" key="1">
    <citation type="submission" date="2020-03" db="EMBL/GenBank/DDBJ databases">
        <title>The deep terrestrial virosphere.</title>
        <authorList>
            <person name="Holmfeldt K."/>
            <person name="Nilsson E."/>
            <person name="Simone D."/>
            <person name="Lopez-Fernandez M."/>
            <person name="Wu X."/>
            <person name="de Brujin I."/>
            <person name="Lundin D."/>
            <person name="Andersson A."/>
            <person name="Bertilsson S."/>
            <person name="Dopson M."/>
        </authorList>
    </citation>
    <scope>NUCLEOTIDE SEQUENCE</scope>
    <source>
        <strain evidence="1">TM448B07460</strain>
    </source>
</reference>
<evidence type="ECO:0000313" key="1">
    <source>
        <dbReference type="EMBL" id="QJI04336.1"/>
    </source>
</evidence>
<dbReference type="AlphaFoldDB" id="A0A6M3Y6R7"/>
<gene>
    <name evidence="1" type="ORF">TM448B07460_0008</name>
</gene>
<accession>A0A6M3Y6R7</accession>
<protein>
    <submittedName>
        <fullName evidence="1">Putative chaperone</fullName>
    </submittedName>
</protein>